<comment type="caution">
    <text evidence="1">The sequence shown here is derived from an EMBL/GenBank/DDBJ whole genome shotgun (WGS) entry which is preliminary data.</text>
</comment>
<organism evidence="1">
    <name type="scientific">marine sediment metagenome</name>
    <dbReference type="NCBI Taxonomy" id="412755"/>
    <lineage>
        <taxon>unclassified sequences</taxon>
        <taxon>metagenomes</taxon>
        <taxon>ecological metagenomes</taxon>
    </lineage>
</organism>
<proteinExistence type="predicted"/>
<name>A0A0F9NNH5_9ZZZZ</name>
<dbReference type="AlphaFoldDB" id="A0A0F9NNH5"/>
<dbReference type="EMBL" id="LAZR01006680">
    <property type="protein sequence ID" value="KKM90360.1"/>
    <property type="molecule type" value="Genomic_DNA"/>
</dbReference>
<protein>
    <submittedName>
        <fullName evidence="1">Uncharacterized protein</fullName>
    </submittedName>
</protein>
<accession>A0A0F9NNH5</accession>
<sequence>MAEQLSAEQRATELVVQYGRDATLHDTRQWIELVVQAAEKQRGAEVLATQREYLDRYQKFTELPEELRP</sequence>
<reference evidence="1" key="1">
    <citation type="journal article" date="2015" name="Nature">
        <title>Complex archaea that bridge the gap between prokaryotes and eukaryotes.</title>
        <authorList>
            <person name="Spang A."/>
            <person name="Saw J.H."/>
            <person name="Jorgensen S.L."/>
            <person name="Zaremba-Niedzwiedzka K."/>
            <person name="Martijn J."/>
            <person name="Lind A.E."/>
            <person name="van Eijk R."/>
            <person name="Schleper C."/>
            <person name="Guy L."/>
            <person name="Ettema T.J."/>
        </authorList>
    </citation>
    <scope>NUCLEOTIDE SEQUENCE</scope>
</reference>
<feature type="non-terminal residue" evidence="1">
    <location>
        <position position="69"/>
    </location>
</feature>
<evidence type="ECO:0000313" key="1">
    <source>
        <dbReference type="EMBL" id="KKM90360.1"/>
    </source>
</evidence>
<gene>
    <name evidence="1" type="ORF">LCGC14_1239260</name>
</gene>